<evidence type="ECO:0000313" key="1">
    <source>
        <dbReference type="EMBL" id="AYF00882.1"/>
    </source>
</evidence>
<dbReference type="EMBL" id="CP031078">
    <property type="protein sequence ID" value="AYF00882.1"/>
    <property type="molecule type" value="Genomic_DNA"/>
</dbReference>
<name>A0A386ULY2_9RHOB</name>
<proteinExistence type="predicted"/>
<evidence type="ECO:0000313" key="2">
    <source>
        <dbReference type="Proteomes" id="UP000272010"/>
    </source>
</evidence>
<dbReference type="AlphaFoldDB" id="A0A386ULY2"/>
<gene>
    <name evidence="1" type="ORF">PY32053_01231</name>
</gene>
<dbReference type="Proteomes" id="UP000272010">
    <property type="component" value="Chromosome"/>
</dbReference>
<reference evidence="2" key="1">
    <citation type="submission" date="2018-07" db="EMBL/GenBank/DDBJ databases">
        <title>Genome Structure of the Opportunistic Pathogen Paracoccus yeei (Alphaproteobacteria) and Identification of Putative Virulence Factors.</title>
        <authorList>
            <person name="Lasek R."/>
            <person name="Szuplewska M."/>
            <person name="Mitura M."/>
            <person name="Decewicz P."/>
            <person name="Chmielowska C."/>
            <person name="Pawlot A."/>
            <person name="Sentkowska D."/>
            <person name="Czarnecki J."/>
            <person name="Bartosik D."/>
        </authorList>
    </citation>
    <scope>NUCLEOTIDE SEQUENCE [LARGE SCALE GENOMIC DNA]</scope>
    <source>
        <strain evidence="2">CCUG 32053</strain>
    </source>
</reference>
<protein>
    <submittedName>
        <fullName evidence="1">Uncharacterized protein</fullName>
    </submittedName>
</protein>
<sequence>MQQSAIEHAALIWTRPADTIRARGMTMAASEAGHMSAPDTAPTSAPKIPLALGAVTHVAQNT</sequence>
<organism evidence="1 2">
    <name type="scientific">Paracoccus yeei</name>
    <dbReference type="NCBI Taxonomy" id="147645"/>
    <lineage>
        <taxon>Bacteria</taxon>
        <taxon>Pseudomonadati</taxon>
        <taxon>Pseudomonadota</taxon>
        <taxon>Alphaproteobacteria</taxon>
        <taxon>Rhodobacterales</taxon>
        <taxon>Paracoccaceae</taxon>
        <taxon>Paracoccus</taxon>
    </lineage>
</organism>
<accession>A0A386ULY2</accession>